<evidence type="ECO:0000256" key="1">
    <source>
        <dbReference type="SAM" id="Phobius"/>
    </source>
</evidence>
<dbReference type="AlphaFoldDB" id="A0A7W6PR85"/>
<reference evidence="2 3" key="1">
    <citation type="submission" date="2020-08" db="EMBL/GenBank/DDBJ databases">
        <title>Genomic Encyclopedia of Type Strains, Phase IV (KMG-IV): sequencing the most valuable type-strain genomes for metagenomic binning, comparative biology and taxonomic classification.</title>
        <authorList>
            <person name="Goeker M."/>
        </authorList>
    </citation>
    <scope>NUCLEOTIDE SEQUENCE [LARGE SCALE GENOMIC DNA]</scope>
    <source>
        <strain evidence="2 3">DSM 29514</strain>
    </source>
</reference>
<evidence type="ECO:0000313" key="3">
    <source>
        <dbReference type="Proteomes" id="UP000519897"/>
    </source>
</evidence>
<keyword evidence="1" id="KW-1133">Transmembrane helix</keyword>
<dbReference type="Proteomes" id="UP000519897">
    <property type="component" value="Unassembled WGS sequence"/>
</dbReference>
<comment type="caution">
    <text evidence="2">The sequence shown here is derived from an EMBL/GenBank/DDBJ whole genome shotgun (WGS) entry which is preliminary data.</text>
</comment>
<protein>
    <submittedName>
        <fullName evidence="2">Uncharacterized protein</fullName>
    </submittedName>
</protein>
<gene>
    <name evidence="2" type="ORF">GGQ72_002153</name>
</gene>
<proteinExistence type="predicted"/>
<sequence>MTMDAEILMATFMAVFAASGVLTAYWYAK</sequence>
<keyword evidence="1" id="KW-0472">Membrane</keyword>
<dbReference type="EMBL" id="JACIEC010000001">
    <property type="protein sequence ID" value="MBB4143654.1"/>
    <property type="molecule type" value="Genomic_DNA"/>
</dbReference>
<name>A0A7W6PR85_9HYPH</name>
<organism evidence="2 3">
    <name type="scientific">Rhizobium rhizoryzae</name>
    <dbReference type="NCBI Taxonomy" id="451876"/>
    <lineage>
        <taxon>Bacteria</taxon>
        <taxon>Pseudomonadati</taxon>
        <taxon>Pseudomonadota</taxon>
        <taxon>Alphaproteobacteria</taxon>
        <taxon>Hyphomicrobiales</taxon>
        <taxon>Rhizobiaceae</taxon>
        <taxon>Rhizobium/Agrobacterium group</taxon>
        <taxon>Rhizobium</taxon>
    </lineage>
</organism>
<feature type="transmembrane region" description="Helical" evidence="1">
    <location>
        <begin position="7"/>
        <end position="28"/>
    </location>
</feature>
<keyword evidence="3" id="KW-1185">Reference proteome</keyword>
<accession>A0A7W6PR85</accession>
<evidence type="ECO:0000313" key="2">
    <source>
        <dbReference type="EMBL" id="MBB4143654.1"/>
    </source>
</evidence>
<keyword evidence="1" id="KW-0812">Transmembrane</keyword>